<dbReference type="InterPro" id="IPR036291">
    <property type="entry name" value="NAD(P)-bd_dom_sf"/>
</dbReference>
<feature type="domain" description="Gfo/Idh/MocA-like oxidoreductase N-terminal" evidence="2">
    <location>
        <begin position="48"/>
        <end position="154"/>
    </location>
</feature>
<organism evidence="4 5">
    <name type="scientific">Kribbella solani</name>
    <dbReference type="NCBI Taxonomy" id="236067"/>
    <lineage>
        <taxon>Bacteria</taxon>
        <taxon>Bacillati</taxon>
        <taxon>Actinomycetota</taxon>
        <taxon>Actinomycetes</taxon>
        <taxon>Propionibacteriales</taxon>
        <taxon>Kribbellaceae</taxon>
        <taxon>Kribbella</taxon>
    </lineage>
</organism>
<name>A0A841DHW7_9ACTN</name>
<protein>
    <submittedName>
        <fullName evidence="4">Putative dehydrogenase</fullName>
    </submittedName>
</protein>
<evidence type="ECO:0000256" key="1">
    <source>
        <dbReference type="ARBA" id="ARBA00010928"/>
    </source>
</evidence>
<accession>A0A841DHW7</accession>
<sequence>MSPIRRYAVCGLSNRGLASFVLPILGLTDRTADRTADGGFDYGSDDDLSAYADVVAIVDADADRVAEFNQSLERLGRAPIPYFDVAQYDDMLAELTPDAVIVTSPDHTHESYILGALARDVDVITEKPMVTTAAAAAAVLAAERTSAGTVRVTHNLRYAAAHREVKRLIQAGTIGRITRVVMDYHVDLRHGASYFLRWNRRRELSGGLQVHKSSHHFDLLNWWIGEAPEEIFGYGSLNYYGPDGPHRPAGELPVAEQRAKDPYYLAQQGSGTFPDDDARTGLFGLHYSNQYPRPLYIYDDEIDIEDTYCAVVRYPGGAALTYSIDFSSTWEGFRLSIAGTHGSIDLLHGRTVDGTALPESDRITVAELFGPTRVIEVHAEVGGHGGADPLMRRDLFTTPTAESTALGLMATSTEAAYAVTMGDALIQSFTTHHPINLPALLAQPSS</sequence>
<evidence type="ECO:0000259" key="3">
    <source>
        <dbReference type="Pfam" id="PF02894"/>
    </source>
</evidence>
<gene>
    <name evidence="4" type="ORF">HDA44_000832</name>
</gene>
<dbReference type="GO" id="GO:0000166">
    <property type="term" value="F:nucleotide binding"/>
    <property type="evidence" value="ECO:0007669"/>
    <property type="project" value="InterPro"/>
</dbReference>
<proteinExistence type="inferred from homology"/>
<dbReference type="SUPFAM" id="SSF55347">
    <property type="entry name" value="Glyceraldehyde-3-phosphate dehydrogenase-like, C-terminal domain"/>
    <property type="match status" value="1"/>
</dbReference>
<dbReference type="Pfam" id="PF01408">
    <property type="entry name" value="GFO_IDH_MocA"/>
    <property type="match status" value="1"/>
</dbReference>
<dbReference type="InterPro" id="IPR000683">
    <property type="entry name" value="Gfo/Idh/MocA-like_OxRdtase_N"/>
</dbReference>
<evidence type="ECO:0000259" key="2">
    <source>
        <dbReference type="Pfam" id="PF01408"/>
    </source>
</evidence>
<dbReference type="EMBL" id="JACHNF010000001">
    <property type="protein sequence ID" value="MBB5977491.1"/>
    <property type="molecule type" value="Genomic_DNA"/>
</dbReference>
<dbReference type="InterPro" id="IPR051450">
    <property type="entry name" value="Gfo/Idh/MocA_Oxidoreductases"/>
</dbReference>
<dbReference type="AlphaFoldDB" id="A0A841DHW7"/>
<comment type="caution">
    <text evidence="4">The sequence shown here is derived from an EMBL/GenBank/DDBJ whole genome shotgun (WGS) entry which is preliminary data.</text>
</comment>
<dbReference type="Pfam" id="PF02894">
    <property type="entry name" value="GFO_IDH_MocA_C"/>
    <property type="match status" value="1"/>
</dbReference>
<dbReference type="SUPFAM" id="SSF51735">
    <property type="entry name" value="NAD(P)-binding Rossmann-fold domains"/>
    <property type="match status" value="1"/>
</dbReference>
<feature type="domain" description="Gfo/Idh/MocA-like oxidoreductase C-terminal" evidence="3">
    <location>
        <begin position="166"/>
        <end position="437"/>
    </location>
</feature>
<keyword evidence="5" id="KW-1185">Reference proteome</keyword>
<dbReference type="PANTHER" id="PTHR43377:SF2">
    <property type="entry name" value="BINDING ROSSMANN FOLD OXIDOREDUCTASE, PUTATIVE (AFU_ORTHOLOGUE AFUA_4G00560)-RELATED"/>
    <property type="match status" value="1"/>
</dbReference>
<evidence type="ECO:0000313" key="4">
    <source>
        <dbReference type="EMBL" id="MBB5977491.1"/>
    </source>
</evidence>
<dbReference type="InterPro" id="IPR004104">
    <property type="entry name" value="Gfo/Idh/MocA-like_OxRdtase_C"/>
</dbReference>
<dbReference type="Gene3D" id="3.40.50.720">
    <property type="entry name" value="NAD(P)-binding Rossmann-like Domain"/>
    <property type="match status" value="1"/>
</dbReference>
<evidence type="ECO:0000313" key="5">
    <source>
        <dbReference type="Proteomes" id="UP000558997"/>
    </source>
</evidence>
<comment type="similarity">
    <text evidence="1">Belongs to the Gfo/Idh/MocA family.</text>
</comment>
<dbReference type="Gene3D" id="3.30.360.10">
    <property type="entry name" value="Dihydrodipicolinate Reductase, domain 2"/>
    <property type="match status" value="1"/>
</dbReference>
<dbReference type="PANTHER" id="PTHR43377">
    <property type="entry name" value="BILIVERDIN REDUCTASE A"/>
    <property type="match status" value="1"/>
</dbReference>
<dbReference type="RefSeq" id="WP_184831469.1">
    <property type="nucleotide sequence ID" value="NZ_BAAAVN010000010.1"/>
</dbReference>
<dbReference type="Proteomes" id="UP000558997">
    <property type="component" value="Unassembled WGS sequence"/>
</dbReference>
<reference evidence="4 5" key="1">
    <citation type="submission" date="2020-08" db="EMBL/GenBank/DDBJ databases">
        <title>Sequencing the genomes of 1000 actinobacteria strains.</title>
        <authorList>
            <person name="Klenk H.-P."/>
        </authorList>
    </citation>
    <scope>NUCLEOTIDE SEQUENCE [LARGE SCALE GENOMIC DNA]</scope>
    <source>
        <strain evidence="4 5">DSM 17294</strain>
    </source>
</reference>